<protein>
    <submittedName>
        <fullName evidence="1">Uncharacterized protein</fullName>
    </submittedName>
</protein>
<dbReference type="AlphaFoldDB" id="A0A381PNN3"/>
<evidence type="ECO:0000313" key="1">
    <source>
        <dbReference type="EMBL" id="SUZ68636.1"/>
    </source>
</evidence>
<organism evidence="1">
    <name type="scientific">marine metagenome</name>
    <dbReference type="NCBI Taxonomy" id="408172"/>
    <lineage>
        <taxon>unclassified sequences</taxon>
        <taxon>metagenomes</taxon>
        <taxon>ecological metagenomes</taxon>
    </lineage>
</organism>
<accession>A0A381PNN3</accession>
<proteinExistence type="predicted"/>
<sequence length="45" mass="4979">MRPDPRWGSNFSRLRVRQASHVPLSSVANNSDGARLADLLCKANN</sequence>
<name>A0A381PNN3_9ZZZZ</name>
<dbReference type="EMBL" id="UINC01001039">
    <property type="protein sequence ID" value="SUZ68636.1"/>
    <property type="molecule type" value="Genomic_DNA"/>
</dbReference>
<reference evidence="1" key="1">
    <citation type="submission" date="2018-05" db="EMBL/GenBank/DDBJ databases">
        <authorList>
            <person name="Lanie J.A."/>
            <person name="Ng W.-L."/>
            <person name="Kazmierczak K.M."/>
            <person name="Andrzejewski T.M."/>
            <person name="Davidsen T.M."/>
            <person name="Wayne K.J."/>
            <person name="Tettelin H."/>
            <person name="Glass J.I."/>
            <person name="Rusch D."/>
            <person name="Podicherti R."/>
            <person name="Tsui H.-C.T."/>
            <person name="Winkler M.E."/>
        </authorList>
    </citation>
    <scope>NUCLEOTIDE SEQUENCE</scope>
</reference>
<gene>
    <name evidence="1" type="ORF">METZ01_LOCUS21490</name>
</gene>